<dbReference type="InterPro" id="IPR045320">
    <property type="entry name" value="JAGGED/SL1-like"/>
</dbReference>
<evidence type="ECO:0000313" key="11">
    <source>
        <dbReference type="EMBL" id="CAA2626019.1"/>
    </source>
</evidence>
<dbReference type="Proteomes" id="UP000663760">
    <property type="component" value="Chromosome 9"/>
</dbReference>
<evidence type="ECO:0000256" key="9">
    <source>
        <dbReference type="SAM" id="MobiDB-lite"/>
    </source>
</evidence>
<dbReference type="EMBL" id="LR743596">
    <property type="protein sequence ID" value="CAA2626019.1"/>
    <property type="molecule type" value="Genomic_DNA"/>
</dbReference>
<evidence type="ECO:0000313" key="12">
    <source>
        <dbReference type="EMBL" id="CAA7402078.1"/>
    </source>
</evidence>
<dbReference type="PROSITE" id="PS50157">
    <property type="entry name" value="ZINC_FINGER_C2H2_2"/>
    <property type="match status" value="1"/>
</dbReference>
<keyword evidence="13" id="KW-1185">Reference proteome</keyword>
<evidence type="ECO:0000256" key="4">
    <source>
        <dbReference type="ARBA" id="ARBA00022771"/>
    </source>
</evidence>
<evidence type="ECO:0000256" key="2">
    <source>
        <dbReference type="ARBA" id="ARBA00022473"/>
    </source>
</evidence>
<keyword evidence="3" id="KW-0479">Metal-binding</keyword>
<dbReference type="GO" id="GO:0048440">
    <property type="term" value="P:carpel development"/>
    <property type="evidence" value="ECO:0007669"/>
    <property type="project" value="UniProtKB-ARBA"/>
</dbReference>
<accession>A0A7I8J5Q4</accession>
<dbReference type="GO" id="GO:0048443">
    <property type="term" value="P:stamen development"/>
    <property type="evidence" value="ECO:0007669"/>
    <property type="project" value="UniProtKB-ARBA"/>
</dbReference>
<evidence type="ECO:0000256" key="3">
    <source>
        <dbReference type="ARBA" id="ARBA00022723"/>
    </source>
</evidence>
<sequence length="266" mass="28806">MAVFIRRSEGSPLDLNNLPEEYGKQTMEESSTTTATSANSTRFKKKKCGKEGKEEGGNVYECRFCSLKFCKSQALGGHMNRHRQERETETLNRARQLVFSNDGFATVGAHMGLRDLSFGGSGQAVASFPRGGGVGDTCLHFRPVYPMLPTRPQPPPPPPPTHLQQYAYPPQASPRALPYQAPFQLPPPPPPPPPPTGDYFLGRVLAGSPHSQPQSFGGAAEANRVRLGASLNHVVMESGRPPTSRESAIGNHGYGLRSSDPPTDPF</sequence>
<keyword evidence="4 8" id="KW-0863">Zinc-finger</keyword>
<feature type="region of interest" description="Disordered" evidence="9">
    <location>
        <begin position="236"/>
        <end position="266"/>
    </location>
</feature>
<evidence type="ECO:0000259" key="10">
    <source>
        <dbReference type="PROSITE" id="PS50157"/>
    </source>
</evidence>
<proteinExistence type="predicted"/>
<dbReference type="GO" id="GO:0005634">
    <property type="term" value="C:nucleus"/>
    <property type="evidence" value="ECO:0007669"/>
    <property type="project" value="UniProtKB-SubCell"/>
</dbReference>
<dbReference type="GO" id="GO:0003700">
    <property type="term" value="F:DNA-binding transcription factor activity"/>
    <property type="evidence" value="ECO:0007669"/>
    <property type="project" value="InterPro"/>
</dbReference>
<evidence type="ECO:0000313" key="13">
    <source>
        <dbReference type="Proteomes" id="UP000663760"/>
    </source>
</evidence>
<dbReference type="OrthoDB" id="1721933at2759"/>
<feature type="domain" description="C2H2-type" evidence="10">
    <location>
        <begin position="60"/>
        <end position="87"/>
    </location>
</feature>
<dbReference type="PANTHER" id="PTHR45730:SF32">
    <property type="entry name" value="ZINC FINGER PROTEIN JAGGED"/>
    <property type="match status" value="1"/>
</dbReference>
<dbReference type="GO" id="GO:0008270">
    <property type="term" value="F:zinc ion binding"/>
    <property type="evidence" value="ECO:0007669"/>
    <property type="project" value="UniProtKB-KW"/>
</dbReference>
<evidence type="ECO:0000256" key="5">
    <source>
        <dbReference type="ARBA" id="ARBA00022782"/>
    </source>
</evidence>
<evidence type="ECO:0000256" key="7">
    <source>
        <dbReference type="ARBA" id="ARBA00023242"/>
    </source>
</evidence>
<keyword evidence="5" id="KW-0221">Differentiation</keyword>
<evidence type="ECO:0000256" key="8">
    <source>
        <dbReference type="PROSITE-ProRule" id="PRU00042"/>
    </source>
</evidence>
<protein>
    <recommendedName>
        <fullName evidence="10">C2H2-type domain-containing protein</fullName>
    </recommendedName>
</protein>
<comment type="subcellular location">
    <subcellularLocation>
        <location evidence="1">Nucleus</location>
    </subcellularLocation>
</comment>
<dbReference type="AlphaFoldDB" id="A0A7I8J5Q4"/>
<feature type="compositionally biased region" description="Low complexity" evidence="9">
    <location>
        <begin position="30"/>
        <end position="41"/>
    </location>
</feature>
<name>A0A7I8J5Q4_SPIIN</name>
<evidence type="ECO:0000256" key="1">
    <source>
        <dbReference type="ARBA" id="ARBA00004123"/>
    </source>
</evidence>
<keyword evidence="7" id="KW-0539">Nucleus</keyword>
<feature type="region of interest" description="Disordered" evidence="9">
    <location>
        <begin position="1"/>
        <end position="41"/>
    </location>
</feature>
<feature type="compositionally biased region" description="Pro residues" evidence="9">
    <location>
        <begin position="149"/>
        <end position="161"/>
    </location>
</feature>
<dbReference type="GO" id="GO:0030154">
    <property type="term" value="P:cell differentiation"/>
    <property type="evidence" value="ECO:0007669"/>
    <property type="project" value="UniProtKB-KW"/>
</dbReference>
<feature type="compositionally biased region" description="Pro residues" evidence="9">
    <location>
        <begin position="184"/>
        <end position="196"/>
    </location>
</feature>
<evidence type="ECO:0000256" key="6">
    <source>
        <dbReference type="ARBA" id="ARBA00022833"/>
    </source>
</evidence>
<dbReference type="EMBL" id="LR746272">
    <property type="protein sequence ID" value="CAA7402078.1"/>
    <property type="molecule type" value="Genomic_DNA"/>
</dbReference>
<gene>
    <name evidence="11" type="ORF">SI7747_09011739</name>
    <name evidence="12" type="ORF">SI8410_09012756</name>
</gene>
<reference evidence="11" key="1">
    <citation type="submission" date="2019-12" db="EMBL/GenBank/DDBJ databases">
        <authorList>
            <person name="Scholz U."/>
            <person name="Mascher M."/>
            <person name="Fiebig A."/>
        </authorList>
    </citation>
    <scope>NUCLEOTIDE SEQUENCE</scope>
</reference>
<keyword evidence="2" id="KW-0217">Developmental protein</keyword>
<dbReference type="Gene3D" id="3.30.160.60">
    <property type="entry name" value="Classic Zinc Finger"/>
    <property type="match status" value="1"/>
</dbReference>
<organism evidence="11">
    <name type="scientific">Spirodela intermedia</name>
    <name type="common">Intermediate duckweed</name>
    <dbReference type="NCBI Taxonomy" id="51605"/>
    <lineage>
        <taxon>Eukaryota</taxon>
        <taxon>Viridiplantae</taxon>
        <taxon>Streptophyta</taxon>
        <taxon>Embryophyta</taxon>
        <taxon>Tracheophyta</taxon>
        <taxon>Spermatophyta</taxon>
        <taxon>Magnoliopsida</taxon>
        <taxon>Liliopsida</taxon>
        <taxon>Araceae</taxon>
        <taxon>Lemnoideae</taxon>
        <taxon>Spirodela</taxon>
    </lineage>
</organism>
<feature type="region of interest" description="Disordered" evidence="9">
    <location>
        <begin position="147"/>
        <end position="197"/>
    </location>
</feature>
<dbReference type="InterPro" id="IPR013087">
    <property type="entry name" value="Znf_C2H2_type"/>
</dbReference>
<keyword evidence="6" id="KW-0862">Zinc</keyword>
<dbReference type="PANTHER" id="PTHR45730">
    <property type="entry name" value="ZINC FINGER PROTEIN JAGGED"/>
    <property type="match status" value="1"/>
</dbReference>
<dbReference type="FunFam" id="3.30.160.60:FF:002425">
    <property type="entry name" value="Zinc finger protein STAMENLESS 1"/>
    <property type="match status" value="1"/>
</dbReference>
<dbReference type="PROSITE" id="PS00028">
    <property type="entry name" value="ZINC_FINGER_C2H2_1"/>
    <property type="match status" value="1"/>
</dbReference>